<dbReference type="OrthoDB" id="4550778at2"/>
<comment type="caution">
    <text evidence="2">The sequence shown here is derived from an EMBL/GenBank/DDBJ whole genome shotgun (WGS) entry which is preliminary data.</text>
</comment>
<dbReference type="RefSeq" id="WP_076818365.1">
    <property type="nucleotide sequence ID" value="NZ_MOMC01000037.1"/>
</dbReference>
<protein>
    <recommendedName>
        <fullName evidence="4">DUF4388 domain-containing protein</fullName>
    </recommendedName>
</protein>
<organism evidence="2 3">
    <name type="scientific">Pseudofrankia asymbiotica</name>
    <dbReference type="NCBI Taxonomy" id="1834516"/>
    <lineage>
        <taxon>Bacteria</taxon>
        <taxon>Bacillati</taxon>
        <taxon>Actinomycetota</taxon>
        <taxon>Actinomycetes</taxon>
        <taxon>Frankiales</taxon>
        <taxon>Frankiaceae</taxon>
        <taxon>Pseudofrankia</taxon>
    </lineage>
</organism>
<feature type="compositionally biased region" description="Basic residues" evidence="1">
    <location>
        <begin position="272"/>
        <end position="286"/>
    </location>
</feature>
<proteinExistence type="predicted"/>
<evidence type="ECO:0000313" key="3">
    <source>
        <dbReference type="Proteomes" id="UP000188929"/>
    </source>
</evidence>
<accession>A0A1V2I996</accession>
<gene>
    <name evidence="2" type="ORF">BL253_18175</name>
</gene>
<evidence type="ECO:0008006" key="4">
    <source>
        <dbReference type="Google" id="ProtNLM"/>
    </source>
</evidence>
<evidence type="ECO:0000313" key="2">
    <source>
        <dbReference type="EMBL" id="ONH28775.1"/>
    </source>
</evidence>
<dbReference type="Proteomes" id="UP000188929">
    <property type="component" value="Unassembled WGS sequence"/>
</dbReference>
<dbReference type="EMBL" id="MOMC01000037">
    <property type="protein sequence ID" value="ONH28775.1"/>
    <property type="molecule type" value="Genomic_DNA"/>
</dbReference>
<evidence type="ECO:0000256" key="1">
    <source>
        <dbReference type="SAM" id="MobiDB-lite"/>
    </source>
</evidence>
<reference evidence="3" key="1">
    <citation type="submission" date="2016-10" db="EMBL/GenBank/DDBJ databases">
        <title>Frankia sp. NRRL B-16386 Genome sequencing.</title>
        <authorList>
            <person name="Ghodhbane-Gtari F."/>
            <person name="Swanson E."/>
            <person name="Gueddou A."/>
            <person name="Hezbri K."/>
            <person name="Ktari K."/>
            <person name="Nouioui I."/>
            <person name="Morris K."/>
            <person name="Simpson S."/>
            <person name="Abebe-Akele F."/>
            <person name="Thomas K."/>
            <person name="Gtari M."/>
            <person name="Tisa L.S."/>
        </authorList>
    </citation>
    <scope>NUCLEOTIDE SEQUENCE [LARGE SCALE GENOMIC DNA]</scope>
    <source>
        <strain evidence="3">NRRL B-16386</strain>
    </source>
</reference>
<sequence length="286" mass="30000">MGVGTASDGYVLLDVLSRLAEERFSGTLWTEGALVGGTVVLSSGLLVAADTPVAPGVEFLLLASGRISREDWGDALARAAPEGRLRAELVERGLIGDASVQVVTQTAAMDALFALALADVFACVPNPGVADPLIPLAPGMDVGRVVRETRRRLAVASGWRGLGLHARAHPRTTAAAPPIDEGRAEILAQVNGRRTVSDLAFLLGRGLFAVMFDMALLHRDGQIAFDQPQPAVSSALSWPGHPDDGPPLVVSRLPNGEAEDLGTPADPANPPTRRRPKSRRGARGSR</sequence>
<dbReference type="AlphaFoldDB" id="A0A1V2I996"/>
<feature type="region of interest" description="Disordered" evidence="1">
    <location>
        <begin position="232"/>
        <end position="286"/>
    </location>
</feature>
<name>A0A1V2I996_9ACTN</name>
<keyword evidence="3" id="KW-1185">Reference proteome</keyword>